<keyword evidence="1" id="KW-0472">Membrane</keyword>
<dbReference type="OrthoDB" id="307812at2157"/>
<dbReference type="Proteomes" id="UP000198856">
    <property type="component" value="Unassembled WGS sequence"/>
</dbReference>
<keyword evidence="3" id="KW-1185">Reference proteome</keyword>
<reference evidence="2 3" key="1">
    <citation type="submission" date="2016-10" db="EMBL/GenBank/DDBJ databases">
        <authorList>
            <person name="de Groot N.N."/>
        </authorList>
    </citation>
    <scope>NUCLEOTIDE SEQUENCE [LARGE SCALE GENOMIC DNA]</scope>
    <source>
        <strain evidence="2 3">IBRC-M10015</strain>
    </source>
</reference>
<protein>
    <submittedName>
        <fullName evidence="2">Uncharacterized protein</fullName>
    </submittedName>
</protein>
<dbReference type="Pfam" id="PF23933">
    <property type="entry name" value="DUF7269"/>
    <property type="match status" value="1"/>
</dbReference>
<evidence type="ECO:0000256" key="1">
    <source>
        <dbReference type="SAM" id="Phobius"/>
    </source>
</evidence>
<evidence type="ECO:0000313" key="3">
    <source>
        <dbReference type="Proteomes" id="UP000198856"/>
    </source>
</evidence>
<keyword evidence="1" id="KW-1133">Transmembrane helix</keyword>
<keyword evidence="1" id="KW-0812">Transmembrane</keyword>
<organism evidence="2 3">
    <name type="scientific">Halovenus aranensis</name>
    <dbReference type="NCBI Taxonomy" id="890420"/>
    <lineage>
        <taxon>Archaea</taxon>
        <taxon>Methanobacteriati</taxon>
        <taxon>Methanobacteriota</taxon>
        <taxon>Stenosarchaea group</taxon>
        <taxon>Halobacteria</taxon>
        <taxon>Halobacteriales</taxon>
        <taxon>Haloarculaceae</taxon>
        <taxon>Halovenus</taxon>
    </lineage>
</organism>
<proteinExistence type="predicted"/>
<dbReference type="AlphaFoldDB" id="A0A1G8X4V5"/>
<gene>
    <name evidence="2" type="ORF">SAMN05216226_110101</name>
</gene>
<name>A0A1G8X4V5_9EURY</name>
<feature type="transmembrane region" description="Helical" evidence="1">
    <location>
        <begin position="7"/>
        <end position="30"/>
    </location>
</feature>
<dbReference type="EMBL" id="FNFC01000010">
    <property type="protein sequence ID" value="SDJ85356.1"/>
    <property type="molecule type" value="Genomic_DNA"/>
</dbReference>
<dbReference type="InterPro" id="IPR055693">
    <property type="entry name" value="DUF7269"/>
</dbReference>
<dbReference type="STRING" id="890420.SAMN05216226_110101"/>
<evidence type="ECO:0000313" key="2">
    <source>
        <dbReference type="EMBL" id="SDJ85356.1"/>
    </source>
</evidence>
<accession>A0A1G8X4V5</accession>
<sequence length="203" mass="21229">MRPRTALFGAVGTVATVVGTGLLVAPGLLLGFGPLSAAVDAVAGIERTRIGLAAGALVFAALAVTARSSSEGTTPSSVDARFDRVTTAPPEQATVSPGALTGGTLDSDTEQAIEEGGAAFRDVRAYLYEVAVSAYAERMAVSEAKATAAVDRGQWTDDPVAAYVLGESQAPPIARVRRWLVPTRERERRIRRTVAAIEEVTYR</sequence>
<dbReference type="RefSeq" id="WP_143414155.1">
    <property type="nucleotide sequence ID" value="NZ_FNFC01000010.1"/>
</dbReference>